<sequence length="246" mass="27192">MEFPSMSFIDRESYSSSFSSGMNADDFISARKINIVVADSYPMIVQGLRHIFSSVESMQIVAEAHTLSGMASMLSTCECDVLICDYAFGDDPEPDGMRMLETIRRNHPNVKIILLAELRDGLSVQRVMKKGVSAFVVKSSDDSLSLPKIVDKVMRGKRYVDPDIAGDMLCDSGRGGDRQARTNLLSPRELDVVRLLSRGMAVGEIAAKLSRSRKTISTQKANAMKKFGVKTNVDLVDAVRDMLWRG</sequence>
<dbReference type="AlphaFoldDB" id="A0A3R9BKK4"/>
<keyword evidence="1 5" id="KW-0238">DNA-binding</keyword>
<name>A0A3R9BKK4_9BURK</name>
<proteinExistence type="predicted"/>
<dbReference type="Proteomes" id="UP000272140">
    <property type="component" value="Unassembled WGS sequence"/>
</dbReference>
<dbReference type="PANTHER" id="PTHR45566:SF2">
    <property type="entry name" value="NARL SUBFAMILY"/>
    <property type="match status" value="1"/>
</dbReference>
<protein>
    <submittedName>
        <fullName evidence="5">DNA-binding response regulator</fullName>
    </submittedName>
</protein>
<feature type="modified residue" description="4-aspartylphosphate" evidence="2">
    <location>
        <position position="85"/>
    </location>
</feature>
<dbReference type="PROSITE" id="PS50043">
    <property type="entry name" value="HTH_LUXR_2"/>
    <property type="match status" value="1"/>
</dbReference>
<evidence type="ECO:0000259" key="4">
    <source>
        <dbReference type="PROSITE" id="PS50110"/>
    </source>
</evidence>
<gene>
    <name evidence="5" type="ORF">EGT41_17920</name>
</gene>
<dbReference type="SMART" id="SM00421">
    <property type="entry name" value="HTH_LUXR"/>
    <property type="match status" value="1"/>
</dbReference>
<organism evidence="5 6">
    <name type="scientific">Burkholderia cenocepacia</name>
    <dbReference type="NCBI Taxonomy" id="95486"/>
    <lineage>
        <taxon>Bacteria</taxon>
        <taxon>Pseudomonadati</taxon>
        <taxon>Pseudomonadota</taxon>
        <taxon>Betaproteobacteria</taxon>
        <taxon>Burkholderiales</taxon>
        <taxon>Burkholderiaceae</taxon>
        <taxon>Burkholderia</taxon>
        <taxon>Burkholderia cepacia complex</taxon>
    </lineage>
</organism>
<dbReference type="EMBL" id="RKIO01000003">
    <property type="protein sequence ID" value="RSC10335.1"/>
    <property type="molecule type" value="Genomic_DNA"/>
</dbReference>
<comment type="caution">
    <text evidence="5">The sequence shown here is derived from an EMBL/GenBank/DDBJ whole genome shotgun (WGS) entry which is preliminary data.</text>
</comment>
<evidence type="ECO:0000259" key="3">
    <source>
        <dbReference type="PROSITE" id="PS50043"/>
    </source>
</evidence>
<dbReference type="SUPFAM" id="SSF46894">
    <property type="entry name" value="C-terminal effector domain of the bipartite response regulators"/>
    <property type="match status" value="1"/>
</dbReference>
<dbReference type="Gene3D" id="3.40.50.2300">
    <property type="match status" value="1"/>
</dbReference>
<feature type="domain" description="Response regulatory" evidence="4">
    <location>
        <begin position="34"/>
        <end position="153"/>
    </location>
</feature>
<dbReference type="PRINTS" id="PR00038">
    <property type="entry name" value="HTHLUXR"/>
</dbReference>
<dbReference type="CDD" id="cd06170">
    <property type="entry name" value="LuxR_C_like"/>
    <property type="match status" value="1"/>
</dbReference>
<evidence type="ECO:0000256" key="1">
    <source>
        <dbReference type="ARBA" id="ARBA00023125"/>
    </source>
</evidence>
<dbReference type="GO" id="GO:0003677">
    <property type="term" value="F:DNA binding"/>
    <property type="evidence" value="ECO:0007669"/>
    <property type="project" value="UniProtKB-KW"/>
</dbReference>
<dbReference type="GO" id="GO:0000160">
    <property type="term" value="P:phosphorelay signal transduction system"/>
    <property type="evidence" value="ECO:0007669"/>
    <property type="project" value="InterPro"/>
</dbReference>
<evidence type="ECO:0000313" key="5">
    <source>
        <dbReference type="EMBL" id="RSC10335.1"/>
    </source>
</evidence>
<dbReference type="GO" id="GO:0006355">
    <property type="term" value="P:regulation of DNA-templated transcription"/>
    <property type="evidence" value="ECO:0007669"/>
    <property type="project" value="InterPro"/>
</dbReference>
<dbReference type="PROSITE" id="PS00622">
    <property type="entry name" value="HTH_LUXR_1"/>
    <property type="match status" value="1"/>
</dbReference>
<feature type="domain" description="HTH luxR-type" evidence="3">
    <location>
        <begin position="178"/>
        <end position="243"/>
    </location>
</feature>
<dbReference type="InterPro" id="IPR011006">
    <property type="entry name" value="CheY-like_superfamily"/>
</dbReference>
<accession>A0A3R9BKK4</accession>
<dbReference type="InterPro" id="IPR016032">
    <property type="entry name" value="Sig_transdc_resp-reg_C-effctor"/>
</dbReference>
<dbReference type="Pfam" id="PF00196">
    <property type="entry name" value="GerE"/>
    <property type="match status" value="1"/>
</dbReference>
<dbReference type="InterPro" id="IPR001789">
    <property type="entry name" value="Sig_transdc_resp-reg_receiver"/>
</dbReference>
<dbReference type="InterPro" id="IPR051015">
    <property type="entry name" value="EvgA-like"/>
</dbReference>
<dbReference type="SUPFAM" id="SSF52172">
    <property type="entry name" value="CheY-like"/>
    <property type="match status" value="1"/>
</dbReference>
<dbReference type="PANTHER" id="PTHR45566">
    <property type="entry name" value="HTH-TYPE TRANSCRIPTIONAL REGULATOR YHJB-RELATED"/>
    <property type="match status" value="1"/>
</dbReference>
<keyword evidence="2" id="KW-0597">Phosphoprotein</keyword>
<dbReference type="PROSITE" id="PS50110">
    <property type="entry name" value="RESPONSE_REGULATORY"/>
    <property type="match status" value="1"/>
</dbReference>
<evidence type="ECO:0000313" key="6">
    <source>
        <dbReference type="Proteomes" id="UP000272140"/>
    </source>
</evidence>
<dbReference type="Pfam" id="PF00072">
    <property type="entry name" value="Response_reg"/>
    <property type="match status" value="1"/>
</dbReference>
<dbReference type="InterPro" id="IPR000792">
    <property type="entry name" value="Tscrpt_reg_LuxR_C"/>
</dbReference>
<evidence type="ECO:0000256" key="2">
    <source>
        <dbReference type="PROSITE-ProRule" id="PRU00169"/>
    </source>
</evidence>
<reference evidence="6" key="1">
    <citation type="submission" date="2018-11" db="EMBL/GenBank/DDBJ databases">
        <title>FDA dAtabase for Regulatory Grade micrObial Sequences (FDA-ARGOS): Supporting development and validation of Infectious Disease Dx tests.</title>
        <authorList>
            <person name="Goldberg B."/>
            <person name="Campos J."/>
            <person name="Tallon L."/>
            <person name="Sadzewicz L."/>
            <person name="Zhao X."/>
            <person name="Vavikolanu K."/>
            <person name="Mehta A."/>
            <person name="Aluvathingal J."/>
            <person name="Nadendla S."/>
            <person name="Geyer C."/>
            <person name="Nandy P."/>
            <person name="Yan Y."/>
            <person name="Sichtig H."/>
        </authorList>
    </citation>
    <scope>NUCLEOTIDE SEQUENCE [LARGE SCALE GENOMIC DNA]</scope>
    <source>
        <strain evidence="6">FDAARGOS_544</strain>
    </source>
</reference>